<evidence type="ECO:0000259" key="1">
    <source>
        <dbReference type="Pfam" id="PF21259"/>
    </source>
</evidence>
<dbReference type="Pfam" id="PF21259">
    <property type="entry name" value="Rgg_C"/>
    <property type="match status" value="1"/>
</dbReference>
<feature type="domain" description="HTH-type transcriptional regulator Rgg C-terminal" evidence="1">
    <location>
        <begin position="104"/>
        <end position="265"/>
    </location>
</feature>
<evidence type="ECO:0000313" key="2">
    <source>
        <dbReference type="EMBL" id="MBG9977211.1"/>
    </source>
</evidence>
<dbReference type="InterPro" id="IPR011990">
    <property type="entry name" value="TPR-like_helical_dom_sf"/>
</dbReference>
<dbReference type="PANTHER" id="PTHR37038">
    <property type="entry name" value="TRANSCRIPTIONAL REGULATOR-RELATED"/>
    <property type="match status" value="1"/>
</dbReference>
<dbReference type="RefSeq" id="WP_197103063.1">
    <property type="nucleotide sequence ID" value="NZ_JACCEL010000001.1"/>
</dbReference>
<organism evidence="2 3">
    <name type="scientific">Ruoffia tabacinasalis</name>
    <dbReference type="NCBI Taxonomy" id="87458"/>
    <lineage>
        <taxon>Bacteria</taxon>
        <taxon>Bacillati</taxon>
        <taxon>Bacillota</taxon>
        <taxon>Bacilli</taxon>
        <taxon>Lactobacillales</taxon>
        <taxon>Aerococcaceae</taxon>
        <taxon>Ruoffia</taxon>
    </lineage>
</organism>
<protein>
    <recommendedName>
        <fullName evidence="1">HTH-type transcriptional regulator Rgg C-terminal domain-containing protein</fullName>
    </recommendedName>
</protein>
<dbReference type="NCBIfam" id="TIGR01716">
    <property type="entry name" value="RGG_Cterm"/>
    <property type="match status" value="1"/>
</dbReference>
<dbReference type="Proteomes" id="UP000823401">
    <property type="component" value="Unassembled WGS sequence"/>
</dbReference>
<dbReference type="InterPro" id="IPR053163">
    <property type="entry name" value="HTH-type_regulator_Rgg"/>
</dbReference>
<proteinExistence type="predicted"/>
<sequence length="290" mass="33701">MDLGGKIEKLRKQRQIPVAKLSQGILSESNYSRFSRGKTMVAADVFIDVLKNLEADFYEISEFDHNPRVVDKYKAQYLELLKEEDFVGLKRLGKMVAHLSKFRFDTYNNLAISIEVQLAKHENRPIDSDIYQLVKNHLTSVETWSHKETLLFDILVESFDSQMIMMMIENFTKKNQDYMVAERNTHIIAILFTAFMAFLERGEVVLATATLEMMQPYLVVVGLTIHKFYYALAKMLLDVIEAPTDVNIDKIVRLHDLCLSLGNKSHSYKVQSNYELLREIYNLPEIWDSE</sequence>
<dbReference type="InterPro" id="IPR010057">
    <property type="entry name" value="Transcription_activator_Rgg_C"/>
</dbReference>
<dbReference type="EMBL" id="JACCEL010000001">
    <property type="protein sequence ID" value="MBG9977211.1"/>
    <property type="molecule type" value="Genomic_DNA"/>
</dbReference>
<accession>A0ABS0LG60</accession>
<dbReference type="SUPFAM" id="SSF47413">
    <property type="entry name" value="lambda repressor-like DNA-binding domains"/>
    <property type="match status" value="1"/>
</dbReference>
<gene>
    <name evidence="2" type="ORF">HYQ42_00305</name>
</gene>
<reference evidence="2 3" key="1">
    <citation type="submission" date="2020-07" db="EMBL/GenBank/DDBJ databases">
        <title>Facklamia lactis sp. nov., isolated from raw milk.</title>
        <authorList>
            <person name="Doll E.V."/>
            <person name="Huptas C."/>
            <person name="Staib L."/>
            <person name="Wenning M."/>
            <person name="Scherer S."/>
        </authorList>
    </citation>
    <scope>NUCLEOTIDE SEQUENCE [LARGE SCALE GENOMIC DNA]</scope>
    <source>
        <strain evidence="2 3">DSM 104272</strain>
    </source>
</reference>
<name>A0ABS0LG60_9LACT</name>
<dbReference type="InterPro" id="IPR010982">
    <property type="entry name" value="Lambda_DNA-bd_dom_sf"/>
</dbReference>
<comment type="caution">
    <text evidence="2">The sequence shown here is derived from an EMBL/GenBank/DDBJ whole genome shotgun (WGS) entry which is preliminary data.</text>
</comment>
<evidence type="ECO:0000313" key="3">
    <source>
        <dbReference type="Proteomes" id="UP000823401"/>
    </source>
</evidence>
<dbReference type="Gene3D" id="1.25.40.10">
    <property type="entry name" value="Tetratricopeptide repeat domain"/>
    <property type="match status" value="1"/>
</dbReference>
<keyword evidence="3" id="KW-1185">Reference proteome</keyword>